<accession>A0AAD9KKI0</accession>
<dbReference type="Proteomes" id="UP001209878">
    <property type="component" value="Unassembled WGS sequence"/>
</dbReference>
<keyword evidence="1" id="KW-0732">Signal</keyword>
<feature type="signal peptide" evidence="1">
    <location>
        <begin position="1"/>
        <end position="22"/>
    </location>
</feature>
<reference evidence="2" key="1">
    <citation type="journal article" date="2023" name="Mol. Biol. Evol.">
        <title>Third-Generation Sequencing Reveals the Adaptive Role of the Epigenome in Three Deep-Sea Polychaetes.</title>
        <authorList>
            <person name="Perez M."/>
            <person name="Aroh O."/>
            <person name="Sun Y."/>
            <person name="Lan Y."/>
            <person name="Juniper S.K."/>
            <person name="Young C.R."/>
            <person name="Angers B."/>
            <person name="Qian P.Y."/>
        </authorList>
    </citation>
    <scope>NUCLEOTIDE SEQUENCE</scope>
    <source>
        <strain evidence="2">R07B-5</strain>
    </source>
</reference>
<feature type="chain" id="PRO_5042241639" evidence="1">
    <location>
        <begin position="23"/>
        <end position="163"/>
    </location>
</feature>
<protein>
    <submittedName>
        <fullName evidence="2">Uncharacterized protein</fullName>
    </submittedName>
</protein>
<sequence length="163" mass="17848">MLSSWQLLTVVAAVLLLSPTDGWLFRSSSSSRGGGGSSGRTHSFDIGRQSELTRLYNQPVRRVTHVERPLTGLSTMVGPIRHSGVVVDTQDGRRFLVHKGKNYGRSSETVVTNARHMSDNWRTVGSRPVSGSSVGDFVRAGGRDYSTLTDNCHSGRCRMMELP</sequence>
<evidence type="ECO:0000313" key="2">
    <source>
        <dbReference type="EMBL" id="KAK2173238.1"/>
    </source>
</evidence>
<organism evidence="2 3">
    <name type="scientific">Ridgeia piscesae</name>
    <name type="common">Tubeworm</name>
    <dbReference type="NCBI Taxonomy" id="27915"/>
    <lineage>
        <taxon>Eukaryota</taxon>
        <taxon>Metazoa</taxon>
        <taxon>Spiralia</taxon>
        <taxon>Lophotrochozoa</taxon>
        <taxon>Annelida</taxon>
        <taxon>Polychaeta</taxon>
        <taxon>Sedentaria</taxon>
        <taxon>Canalipalpata</taxon>
        <taxon>Sabellida</taxon>
        <taxon>Siboglinidae</taxon>
        <taxon>Ridgeia</taxon>
    </lineage>
</organism>
<evidence type="ECO:0000256" key="1">
    <source>
        <dbReference type="SAM" id="SignalP"/>
    </source>
</evidence>
<dbReference type="AlphaFoldDB" id="A0AAD9KKI0"/>
<evidence type="ECO:0000313" key="3">
    <source>
        <dbReference type="Proteomes" id="UP001209878"/>
    </source>
</evidence>
<gene>
    <name evidence="2" type="ORF">NP493_891g00017</name>
</gene>
<dbReference type="EMBL" id="JAODUO010000891">
    <property type="protein sequence ID" value="KAK2173238.1"/>
    <property type="molecule type" value="Genomic_DNA"/>
</dbReference>
<proteinExistence type="predicted"/>
<name>A0AAD9KKI0_RIDPI</name>
<comment type="caution">
    <text evidence="2">The sequence shown here is derived from an EMBL/GenBank/DDBJ whole genome shotgun (WGS) entry which is preliminary data.</text>
</comment>
<keyword evidence="3" id="KW-1185">Reference proteome</keyword>